<keyword evidence="3" id="KW-1185">Reference proteome</keyword>
<evidence type="ECO:0000313" key="2">
    <source>
        <dbReference type="EMBL" id="WAP69051.1"/>
    </source>
</evidence>
<feature type="transmembrane region" description="Helical" evidence="1">
    <location>
        <begin position="40"/>
        <end position="61"/>
    </location>
</feature>
<keyword evidence="1" id="KW-1133">Transmembrane helix</keyword>
<dbReference type="EMBL" id="CP114029">
    <property type="protein sequence ID" value="WAP69051.1"/>
    <property type="molecule type" value="Genomic_DNA"/>
</dbReference>
<protein>
    <submittedName>
        <fullName evidence="2">Uncharacterized protein</fullName>
    </submittedName>
</protein>
<feature type="transmembrane region" description="Helical" evidence="1">
    <location>
        <begin position="16"/>
        <end position="34"/>
    </location>
</feature>
<evidence type="ECO:0000313" key="3">
    <source>
        <dbReference type="Proteomes" id="UP001164020"/>
    </source>
</evidence>
<keyword evidence="1" id="KW-0812">Transmembrane</keyword>
<reference evidence="2" key="1">
    <citation type="submission" date="2022-12" db="EMBL/GenBank/DDBJ databases">
        <title>Jiella pelagia sp. nov., isolated from phosphonate enriched culture of Northwest Pacific surface seawater.</title>
        <authorList>
            <person name="Shin D.Y."/>
            <person name="Hwang C.Y."/>
        </authorList>
    </citation>
    <scope>NUCLEOTIDE SEQUENCE</scope>
    <source>
        <strain evidence="2">HL-NP1</strain>
    </source>
</reference>
<name>A0ABY7C1E8_9HYPH</name>
<evidence type="ECO:0000256" key="1">
    <source>
        <dbReference type="SAM" id="Phobius"/>
    </source>
</evidence>
<dbReference type="Proteomes" id="UP001164020">
    <property type="component" value="Chromosome"/>
</dbReference>
<keyword evidence="1" id="KW-0472">Membrane</keyword>
<organism evidence="2 3">
    <name type="scientific">Jiella pelagia</name>
    <dbReference type="NCBI Taxonomy" id="2986949"/>
    <lineage>
        <taxon>Bacteria</taxon>
        <taxon>Pseudomonadati</taxon>
        <taxon>Pseudomonadota</taxon>
        <taxon>Alphaproteobacteria</taxon>
        <taxon>Hyphomicrobiales</taxon>
        <taxon>Aurantimonadaceae</taxon>
        <taxon>Jiella</taxon>
    </lineage>
</organism>
<gene>
    <name evidence="2" type="ORF">OH818_01565</name>
</gene>
<accession>A0ABY7C1E8</accession>
<sequence>MDYQKLARAEWIEKGAMFYLPAAAFMLWCAFGDIMLGYKIVYGFVVACLLVGIYGGITLKYNNRVKRLAMRKTEAYD</sequence>
<dbReference type="RefSeq" id="WP_268881488.1">
    <property type="nucleotide sequence ID" value="NZ_CP114029.1"/>
</dbReference>
<proteinExistence type="predicted"/>